<evidence type="ECO:0000313" key="4">
    <source>
        <dbReference type="Proteomes" id="UP000799440"/>
    </source>
</evidence>
<dbReference type="CDD" id="cd04301">
    <property type="entry name" value="NAT_SF"/>
    <property type="match status" value="1"/>
</dbReference>
<organism evidence="3 4">
    <name type="scientific">Sporormia fimetaria CBS 119925</name>
    <dbReference type="NCBI Taxonomy" id="1340428"/>
    <lineage>
        <taxon>Eukaryota</taxon>
        <taxon>Fungi</taxon>
        <taxon>Dikarya</taxon>
        <taxon>Ascomycota</taxon>
        <taxon>Pezizomycotina</taxon>
        <taxon>Dothideomycetes</taxon>
        <taxon>Pleosporomycetidae</taxon>
        <taxon>Pleosporales</taxon>
        <taxon>Sporormiaceae</taxon>
        <taxon>Sporormia</taxon>
    </lineage>
</organism>
<evidence type="ECO:0000256" key="1">
    <source>
        <dbReference type="SAM" id="MobiDB-lite"/>
    </source>
</evidence>
<feature type="compositionally biased region" description="Basic residues" evidence="1">
    <location>
        <begin position="240"/>
        <end position="253"/>
    </location>
</feature>
<dbReference type="PROSITE" id="PS51186">
    <property type="entry name" value="GNAT"/>
    <property type="match status" value="1"/>
</dbReference>
<dbReference type="SUPFAM" id="SSF55729">
    <property type="entry name" value="Acyl-CoA N-acyltransferases (Nat)"/>
    <property type="match status" value="1"/>
</dbReference>
<dbReference type="Gene3D" id="3.40.630.30">
    <property type="match status" value="1"/>
</dbReference>
<feature type="region of interest" description="Disordered" evidence="1">
    <location>
        <begin position="1"/>
        <end position="349"/>
    </location>
</feature>
<sequence>MSAYARVPRLPPQTLSPPPPSHPPAPSGQKNARKNSKWKPLDLSAEDSPQHNPIQQSESSWNPAAPAHAGESGPVNPPAFPNSHRRDQPSQRGQRRRYRGKRMGGVPLNQGDRPQEWNSYVPPHLRKRPTPPSATPPTTQQPSTSTIERADTTTTAANSPTTQQLSTFTTEREHSAPPSANPLKAQQPSTSQTDRALRDEDRVKSSSPLTNKTISGPSQPTENVHPSTVTSAAPPYAPKGPKRGPKTHGRRSNRQSPGVGTTLTPPETPPDHEEAPKRQTGTRRAKVPKGPPRRKAVWPKNRDMKPQSDDDGGYDQDWGQGWNQEGAQGWGASWGERKDDVASDSQGDADYDARKLVDWNGQLMPAPDWQDRGEFKPRHFHSDLDRWNHGVIDLREGDLAVHFDLALTGGAGADVADKVEPAWISYGDIVPHWWLPDRIEGESPQQFWRSNLSSSPGPVDANDLVDSSPWWETYVSKDGLVYVGTMQVPDAFLDRGDPENHESGVISTSALRVSRERKRKQLRAEQIEKKRSTAYAPIHPPPPEAETLKPAANIFLRPATDGDIHAITEIYNLYVRNSVAAKEFGDKTPQQMANHLRSLMNGGLPWIVAVSKGKIRGSTTMSQPVVGFAFIDEYSDRSTMYQYTFELEMFVHPDHRHQGVGKCLMDRMLTLVDPSYTPQGGYDWLLYDDYLSNGCGRVAKVVIFSYSTANDKPGLGELNQVITFLKSFGFRRVGHLVGVGYKHNKSVDLALYQRTTSEPIEAGP</sequence>
<accession>A0A6A6VJT5</accession>
<dbReference type="AlphaFoldDB" id="A0A6A6VJT5"/>
<name>A0A6A6VJT5_9PLEO</name>
<evidence type="ECO:0000259" key="2">
    <source>
        <dbReference type="PROSITE" id="PS51186"/>
    </source>
</evidence>
<keyword evidence="4" id="KW-1185">Reference proteome</keyword>
<feature type="compositionally biased region" description="Basic residues" evidence="1">
    <location>
        <begin position="93"/>
        <end position="102"/>
    </location>
</feature>
<feature type="compositionally biased region" description="Polar residues" evidence="1">
    <location>
        <begin position="254"/>
        <end position="265"/>
    </location>
</feature>
<gene>
    <name evidence="3" type="ORF">M011DRAFT_439842</name>
</gene>
<dbReference type="OrthoDB" id="2129362at2759"/>
<dbReference type="Proteomes" id="UP000799440">
    <property type="component" value="Unassembled WGS sequence"/>
</dbReference>
<proteinExistence type="predicted"/>
<feature type="domain" description="N-acetyltransferase" evidence="2">
    <location>
        <begin position="554"/>
        <end position="754"/>
    </location>
</feature>
<feature type="compositionally biased region" description="Polar residues" evidence="1">
    <location>
        <begin position="205"/>
        <end position="231"/>
    </location>
</feature>
<protein>
    <recommendedName>
        <fullName evidence="2">N-acetyltransferase domain-containing protein</fullName>
    </recommendedName>
</protein>
<feature type="compositionally biased region" description="Pro residues" evidence="1">
    <location>
        <begin position="9"/>
        <end position="26"/>
    </location>
</feature>
<feature type="compositionally biased region" description="Polar residues" evidence="1">
    <location>
        <begin position="184"/>
        <end position="194"/>
    </location>
</feature>
<evidence type="ECO:0000313" key="3">
    <source>
        <dbReference type="EMBL" id="KAF2749387.1"/>
    </source>
</evidence>
<feature type="compositionally biased region" description="Low complexity" evidence="1">
    <location>
        <begin position="136"/>
        <end position="162"/>
    </location>
</feature>
<dbReference type="InterPro" id="IPR000182">
    <property type="entry name" value="GNAT_dom"/>
</dbReference>
<dbReference type="GO" id="GO:0016747">
    <property type="term" value="F:acyltransferase activity, transferring groups other than amino-acyl groups"/>
    <property type="evidence" value="ECO:0007669"/>
    <property type="project" value="InterPro"/>
</dbReference>
<dbReference type="InterPro" id="IPR016181">
    <property type="entry name" value="Acyl_CoA_acyltransferase"/>
</dbReference>
<reference evidence="3" key="1">
    <citation type="journal article" date="2020" name="Stud. Mycol.">
        <title>101 Dothideomycetes genomes: a test case for predicting lifestyles and emergence of pathogens.</title>
        <authorList>
            <person name="Haridas S."/>
            <person name="Albert R."/>
            <person name="Binder M."/>
            <person name="Bloem J."/>
            <person name="Labutti K."/>
            <person name="Salamov A."/>
            <person name="Andreopoulos B."/>
            <person name="Baker S."/>
            <person name="Barry K."/>
            <person name="Bills G."/>
            <person name="Bluhm B."/>
            <person name="Cannon C."/>
            <person name="Castanera R."/>
            <person name="Culley D."/>
            <person name="Daum C."/>
            <person name="Ezra D."/>
            <person name="Gonzalez J."/>
            <person name="Henrissat B."/>
            <person name="Kuo A."/>
            <person name="Liang C."/>
            <person name="Lipzen A."/>
            <person name="Lutzoni F."/>
            <person name="Magnuson J."/>
            <person name="Mondo S."/>
            <person name="Nolan M."/>
            <person name="Ohm R."/>
            <person name="Pangilinan J."/>
            <person name="Park H.-J."/>
            <person name="Ramirez L."/>
            <person name="Alfaro M."/>
            <person name="Sun H."/>
            <person name="Tritt A."/>
            <person name="Yoshinaga Y."/>
            <person name="Zwiers L.-H."/>
            <person name="Turgeon B."/>
            <person name="Goodwin S."/>
            <person name="Spatafora J."/>
            <person name="Crous P."/>
            <person name="Grigoriev I."/>
        </authorList>
    </citation>
    <scope>NUCLEOTIDE SEQUENCE</scope>
    <source>
        <strain evidence="3">CBS 119925</strain>
    </source>
</reference>
<dbReference type="Pfam" id="PF00583">
    <property type="entry name" value="Acetyltransf_1"/>
    <property type="match status" value="1"/>
</dbReference>
<dbReference type="EMBL" id="MU006566">
    <property type="protein sequence ID" value="KAF2749387.1"/>
    <property type="molecule type" value="Genomic_DNA"/>
</dbReference>
<feature type="compositionally biased region" description="Basic residues" evidence="1">
    <location>
        <begin position="280"/>
        <end position="297"/>
    </location>
</feature>
<feature type="compositionally biased region" description="Basic and acidic residues" evidence="1">
    <location>
        <begin position="195"/>
        <end position="204"/>
    </location>
</feature>
<feature type="compositionally biased region" description="Polar residues" evidence="1">
    <location>
        <begin position="50"/>
        <end position="62"/>
    </location>
</feature>